<evidence type="ECO:0000256" key="5">
    <source>
        <dbReference type="ARBA" id="ARBA00038092"/>
    </source>
</evidence>
<dbReference type="InterPro" id="IPR036322">
    <property type="entry name" value="WD40_repeat_dom_sf"/>
</dbReference>
<keyword evidence="2" id="KW-0853">WD repeat</keyword>
<gene>
    <name evidence="8" type="ORF">DSL72_000912</name>
</gene>
<evidence type="ECO:0000313" key="8">
    <source>
        <dbReference type="EMBL" id="QSZ31349.1"/>
    </source>
</evidence>
<dbReference type="OrthoDB" id="1930760at2759"/>
<comment type="catalytic activity">
    <reaction evidence="7">
        <text>diphthine methyl ester-[translation elongation factor 2] + H2O = diphthine-[translation elongation factor 2] + methanol + H(+)</text>
        <dbReference type="Rhea" id="RHEA:42656"/>
        <dbReference type="Rhea" id="RHEA-COMP:10172"/>
        <dbReference type="Rhea" id="RHEA-COMP:10173"/>
        <dbReference type="ChEBI" id="CHEBI:15377"/>
        <dbReference type="ChEBI" id="CHEBI:15378"/>
        <dbReference type="ChEBI" id="CHEBI:17790"/>
        <dbReference type="ChEBI" id="CHEBI:79005"/>
        <dbReference type="ChEBI" id="CHEBI:82696"/>
        <dbReference type="EC" id="3.1.1.97"/>
    </reaction>
</comment>
<dbReference type="SMART" id="SM00320">
    <property type="entry name" value="WD40"/>
    <property type="match status" value="2"/>
</dbReference>
<dbReference type="EMBL" id="CP063406">
    <property type="protein sequence ID" value="QSZ31349.1"/>
    <property type="molecule type" value="Genomic_DNA"/>
</dbReference>
<dbReference type="InterPro" id="IPR015943">
    <property type="entry name" value="WD40/YVTN_repeat-like_dom_sf"/>
</dbReference>
<dbReference type="GO" id="GO:0005737">
    <property type="term" value="C:cytoplasm"/>
    <property type="evidence" value="ECO:0007669"/>
    <property type="project" value="TreeGrafter"/>
</dbReference>
<dbReference type="GO" id="GO:0061685">
    <property type="term" value="F:diphthine methylesterase activity"/>
    <property type="evidence" value="ECO:0007669"/>
    <property type="project" value="UniProtKB-EC"/>
</dbReference>
<evidence type="ECO:0000256" key="2">
    <source>
        <dbReference type="ARBA" id="ARBA00022574"/>
    </source>
</evidence>
<organism evidence="8 9">
    <name type="scientific">Monilinia vaccinii-corymbosi</name>
    <dbReference type="NCBI Taxonomy" id="61207"/>
    <lineage>
        <taxon>Eukaryota</taxon>
        <taxon>Fungi</taxon>
        <taxon>Dikarya</taxon>
        <taxon>Ascomycota</taxon>
        <taxon>Pezizomycotina</taxon>
        <taxon>Leotiomycetes</taxon>
        <taxon>Helotiales</taxon>
        <taxon>Sclerotiniaceae</taxon>
        <taxon>Monilinia</taxon>
    </lineage>
</organism>
<dbReference type="PANTHER" id="PTHR46042:SF1">
    <property type="entry name" value="DIPHTHINE METHYLTRANSFERASE"/>
    <property type="match status" value="1"/>
</dbReference>
<name>A0A8A3P9U0_9HELO</name>
<evidence type="ECO:0000256" key="7">
    <source>
        <dbReference type="ARBA" id="ARBA00047551"/>
    </source>
</evidence>
<reference evidence="8" key="1">
    <citation type="submission" date="2020-10" db="EMBL/GenBank/DDBJ databases">
        <title>Genome Sequence of Monilinia vaccinii-corymbosi Sheds Light on Mummy Berry Disease Infection of Blueberry and Mating Type.</title>
        <authorList>
            <person name="Yow A.G."/>
            <person name="Zhang Y."/>
            <person name="Bansal K."/>
            <person name="Eacker S.M."/>
            <person name="Sullivan S."/>
            <person name="Liachko I."/>
            <person name="Cubeta M.A."/>
            <person name="Rollins J.A."/>
            <person name="Ashrafi H."/>
        </authorList>
    </citation>
    <scope>NUCLEOTIDE SEQUENCE</scope>
    <source>
        <strain evidence="8">RL-1</strain>
    </source>
</reference>
<comment type="similarity">
    <text evidence="5">Belongs to the DPH7 family.</text>
</comment>
<dbReference type="InterPro" id="IPR052415">
    <property type="entry name" value="Diphthine_MTase"/>
</dbReference>
<keyword evidence="3" id="KW-0677">Repeat</keyword>
<dbReference type="PANTHER" id="PTHR46042">
    <property type="entry name" value="DIPHTHINE METHYLTRANSFERASE"/>
    <property type="match status" value="1"/>
</dbReference>
<keyword evidence="4" id="KW-0378">Hydrolase</keyword>
<dbReference type="Gene3D" id="2.130.10.10">
    <property type="entry name" value="YVTN repeat-like/Quinoprotein amine dehydrogenase"/>
    <property type="match status" value="1"/>
</dbReference>
<dbReference type="AlphaFoldDB" id="A0A8A3P9U0"/>
<accession>A0A8A3P9U0</accession>
<keyword evidence="9" id="KW-1185">Reference proteome</keyword>
<dbReference type="EC" id="3.1.1.97" evidence="6"/>
<dbReference type="Proteomes" id="UP000672032">
    <property type="component" value="Chromosome 2"/>
</dbReference>
<evidence type="ECO:0000313" key="9">
    <source>
        <dbReference type="Proteomes" id="UP000672032"/>
    </source>
</evidence>
<comment type="pathway">
    <text evidence="1">Protein modification; peptidyl-diphthamide biosynthesis.</text>
</comment>
<dbReference type="InterPro" id="IPR001680">
    <property type="entry name" value="WD40_rpt"/>
</dbReference>
<sequence>MTSKIKLLDSDLLELPPSCIEFWPNHSSWFVVGTYELDKEEEGSWVHAEKSSSEVMVNTDPLPHKEGVVSSAPLSLVDYSHDQHVFVQGSEIAPNVSEDQSEAPSTLQKRNGSVMLYHLDGGSLTLCQSRLYPYGAIYDLHFCPADPDYFAVSSSTGRVSLFKITTDEQTSPNLEHVNTWKVFDGSVLITYFAWCPSKLTDDSLSLAVTASTGVVQILKITGAICGKMHGSDLRLRREEPPIALHSLKIPYCGEEPQYAYCCHWSFHPFTHPETFHGIFSGGDDSRLRACILGDSQNGNNYPDWNLQTSYSGHEAAVISILPLPSGDYNWVLMTGSYDNKVRIIFMEWSTGPADPSELAQEKPINTVADLDVGGGAYRLEFLHDYPRKPEADKDISFQVLASCMEVGAKILEVERRDNTWNIKVIASIDIEIPRFPNPSNKSQLCYASAVQPATIDGDTIFVSTCFNKRQLGVYKLVEGDKSGIEEITTAVGL</sequence>
<evidence type="ECO:0000256" key="6">
    <source>
        <dbReference type="ARBA" id="ARBA00039131"/>
    </source>
</evidence>
<evidence type="ECO:0000256" key="3">
    <source>
        <dbReference type="ARBA" id="ARBA00022737"/>
    </source>
</evidence>
<dbReference type="GO" id="GO:0017183">
    <property type="term" value="P:protein histidyl modification to diphthamide"/>
    <property type="evidence" value="ECO:0007669"/>
    <property type="project" value="TreeGrafter"/>
</dbReference>
<evidence type="ECO:0000256" key="1">
    <source>
        <dbReference type="ARBA" id="ARBA00005156"/>
    </source>
</evidence>
<proteinExistence type="inferred from homology"/>
<evidence type="ECO:0000256" key="4">
    <source>
        <dbReference type="ARBA" id="ARBA00022801"/>
    </source>
</evidence>
<dbReference type="Pfam" id="PF00400">
    <property type="entry name" value="WD40"/>
    <property type="match status" value="1"/>
</dbReference>
<dbReference type="SUPFAM" id="SSF50978">
    <property type="entry name" value="WD40 repeat-like"/>
    <property type="match status" value="1"/>
</dbReference>
<protein>
    <recommendedName>
        <fullName evidence="6">methylated diphthine methylhydrolase</fullName>
        <ecNumber evidence="6">3.1.1.97</ecNumber>
    </recommendedName>
</protein>